<evidence type="ECO:0000256" key="1">
    <source>
        <dbReference type="PROSITE-ProRule" id="PRU00047"/>
    </source>
</evidence>
<reference evidence="4" key="1">
    <citation type="submission" date="2023-03" db="UniProtKB">
        <authorList>
            <consortium name="EnsemblPlants"/>
        </authorList>
    </citation>
    <scope>IDENTIFICATION</scope>
</reference>
<organism evidence="4">
    <name type="scientific">Cucumis melo</name>
    <name type="common">Muskmelon</name>
    <dbReference type="NCBI Taxonomy" id="3656"/>
    <lineage>
        <taxon>Eukaryota</taxon>
        <taxon>Viridiplantae</taxon>
        <taxon>Streptophyta</taxon>
        <taxon>Embryophyta</taxon>
        <taxon>Tracheophyta</taxon>
        <taxon>Spermatophyta</taxon>
        <taxon>Magnoliopsida</taxon>
        <taxon>eudicotyledons</taxon>
        <taxon>Gunneridae</taxon>
        <taxon>Pentapetalae</taxon>
        <taxon>rosids</taxon>
        <taxon>fabids</taxon>
        <taxon>Cucurbitales</taxon>
        <taxon>Cucurbitaceae</taxon>
        <taxon>Benincaseae</taxon>
        <taxon>Cucumis</taxon>
    </lineage>
</organism>
<feature type="region of interest" description="Disordered" evidence="2">
    <location>
        <begin position="1"/>
        <end position="67"/>
    </location>
</feature>
<evidence type="ECO:0000259" key="3">
    <source>
        <dbReference type="PROSITE" id="PS50158"/>
    </source>
</evidence>
<feature type="compositionally biased region" description="Polar residues" evidence="2">
    <location>
        <begin position="118"/>
        <end position="156"/>
    </location>
</feature>
<evidence type="ECO:0000256" key="2">
    <source>
        <dbReference type="SAM" id="MobiDB-lite"/>
    </source>
</evidence>
<sequence>MSSGVMPPRTGRRHRQNQDGMQGPTQGPFVGESSTLRVRGGAGNEQFVRTTQEIGRPDRAGPISRDCPSCGAEYNRREKSVAELSHGTSTASGFRGREQRRFTPGINISSRQDFKNRSGGQASRNVSYGSVFQRQSQRIPSQPTRSTVRSQPGQESVASTVRQTPCMSCGKNHQGQCLVGAGVCYQCGQQVHCKKDCPQLNMTVQRDQGVGSQTVEQSRVSVVPTEGTKEEENSSKVYPWLNFGSFCTSLLEQIRIFIGCSLMKKTGQLVFTRNQESVPVQLESLFGMEQVKEVVYVRFWKWICFEGYLNLCTGNQIYMSSDHEPEARDYRVHISWIPLLMLSVLRNNDAVVSAGRAPLHCRACKRCCTGCTLHNVSLGLPVKSLDFELITTLASSSHESFKQSRQIQSGKKQVEGQNREIGKDQTNQIAPHGISRSCHASFTCRALVRACLSPVVSSNLGSCNSFLFFLFNWANPRPDPSPFLIQFIIFPKINCKMAQILEILSIKDYFCQTKWILSSTYLQEFHKSSWAKILKLLIDLGSTPFFPILLSISTKTHMEDLPPVLAITFLQFGSVVSFTEAGTNLTSGVILTLLVEASNPRPYLLEPFCPEFRIESKLSVPELSIFTNLITPGSPELLIFAMSSFRLP</sequence>
<feature type="region of interest" description="Disordered" evidence="2">
    <location>
        <begin position="103"/>
        <end position="156"/>
    </location>
</feature>
<dbReference type="EnsemblPlants" id="MELO3C029619.2.1">
    <property type="protein sequence ID" value="MELO3C029619.2.1"/>
    <property type="gene ID" value="MELO3C029619.2"/>
</dbReference>
<keyword evidence="1" id="KW-0479">Metal-binding</keyword>
<dbReference type="PROSITE" id="PS50158">
    <property type="entry name" value="ZF_CCHC"/>
    <property type="match status" value="1"/>
</dbReference>
<dbReference type="GO" id="GO:0008270">
    <property type="term" value="F:zinc ion binding"/>
    <property type="evidence" value="ECO:0007669"/>
    <property type="project" value="UniProtKB-KW"/>
</dbReference>
<dbReference type="AlphaFoldDB" id="A0A9I9E6V8"/>
<proteinExistence type="predicted"/>
<protein>
    <recommendedName>
        <fullName evidence="3">CCHC-type domain-containing protein</fullName>
    </recommendedName>
</protein>
<evidence type="ECO:0000313" key="4">
    <source>
        <dbReference type="EnsemblPlants" id="MELO3C029619.2.1"/>
    </source>
</evidence>
<dbReference type="GO" id="GO:0003676">
    <property type="term" value="F:nucleic acid binding"/>
    <property type="evidence" value="ECO:0007669"/>
    <property type="project" value="InterPro"/>
</dbReference>
<dbReference type="Gramene" id="MELO3C029619.2.1">
    <property type="protein sequence ID" value="MELO3C029619.2.1"/>
    <property type="gene ID" value="MELO3C029619.2"/>
</dbReference>
<keyword evidence="1" id="KW-0863">Zinc-finger</keyword>
<dbReference type="InterPro" id="IPR001878">
    <property type="entry name" value="Znf_CCHC"/>
</dbReference>
<name>A0A9I9E6V8_CUCME</name>
<feature type="domain" description="CCHC-type" evidence="3">
    <location>
        <begin position="184"/>
        <end position="199"/>
    </location>
</feature>
<accession>A0A9I9E6V8</accession>
<keyword evidence="1" id="KW-0862">Zinc</keyword>